<gene>
    <name evidence="4" type="ORF">RJ640_007667</name>
</gene>
<evidence type="ECO:0000313" key="5">
    <source>
        <dbReference type="Proteomes" id="UP001187471"/>
    </source>
</evidence>
<comment type="caution">
    <text evidence="4">The sequence shown here is derived from an EMBL/GenBank/DDBJ whole genome shotgun (WGS) entry which is preliminary data.</text>
</comment>
<evidence type="ECO:0000256" key="1">
    <source>
        <dbReference type="ARBA" id="ARBA00009861"/>
    </source>
</evidence>
<dbReference type="Gene3D" id="3.30.559.10">
    <property type="entry name" value="Chloramphenicol acetyltransferase-like domain"/>
    <property type="match status" value="1"/>
</dbReference>
<organism evidence="4 5">
    <name type="scientific">Escallonia rubra</name>
    <dbReference type="NCBI Taxonomy" id="112253"/>
    <lineage>
        <taxon>Eukaryota</taxon>
        <taxon>Viridiplantae</taxon>
        <taxon>Streptophyta</taxon>
        <taxon>Embryophyta</taxon>
        <taxon>Tracheophyta</taxon>
        <taxon>Spermatophyta</taxon>
        <taxon>Magnoliopsida</taxon>
        <taxon>eudicotyledons</taxon>
        <taxon>Gunneridae</taxon>
        <taxon>Pentapetalae</taxon>
        <taxon>asterids</taxon>
        <taxon>campanulids</taxon>
        <taxon>Escalloniales</taxon>
        <taxon>Escalloniaceae</taxon>
        <taxon>Escallonia</taxon>
    </lineage>
</organism>
<dbReference type="AlphaFoldDB" id="A0AA88QJ65"/>
<dbReference type="EMBL" id="JAVXUO010003193">
    <property type="protein sequence ID" value="KAK2965661.1"/>
    <property type="molecule type" value="Genomic_DNA"/>
</dbReference>
<comment type="similarity">
    <text evidence="1">Belongs to the plant acyltransferase family.</text>
</comment>
<proteinExistence type="inferred from homology"/>
<dbReference type="InterPro" id="IPR023213">
    <property type="entry name" value="CAT-like_dom_sf"/>
</dbReference>
<evidence type="ECO:0000313" key="4">
    <source>
        <dbReference type="EMBL" id="KAK2965661.1"/>
    </source>
</evidence>
<keyword evidence="5" id="KW-1185">Reference proteome</keyword>
<protein>
    <submittedName>
        <fullName evidence="4">Uncharacterized protein</fullName>
    </submittedName>
</protein>
<name>A0AA88QJ65_9ASTE</name>
<keyword evidence="2" id="KW-0808">Transferase</keyword>
<dbReference type="PANTHER" id="PTHR31623">
    <property type="entry name" value="F21J9.9"/>
    <property type="match status" value="1"/>
</dbReference>
<dbReference type="GO" id="GO:0016746">
    <property type="term" value="F:acyltransferase activity"/>
    <property type="evidence" value="ECO:0007669"/>
    <property type="project" value="UniProtKB-KW"/>
</dbReference>
<dbReference type="PANTHER" id="PTHR31623:SF110">
    <property type="entry name" value="VINORINE SYNTHASE-LIKE"/>
    <property type="match status" value="1"/>
</dbReference>
<evidence type="ECO:0000256" key="3">
    <source>
        <dbReference type="ARBA" id="ARBA00023315"/>
    </source>
</evidence>
<dbReference type="Pfam" id="PF02458">
    <property type="entry name" value="Transferase"/>
    <property type="match status" value="1"/>
</dbReference>
<accession>A0AA88QJ65</accession>
<sequence>MDPVWGFGCISQRWRVVGESRYIVAGNNELVKELLLKALRWEGVAEDGLMVSVEITSTSILVPALVIACFLAPTSSTPPSITTKLSSHLHQTPSHLKAYKVSFIDQLMPPVNYVPIFTYYTPPMKEATESPNSIKILKDSLSETLTRFYPLAGRVQNKDEYVINCNDKGIVFSTARVNNCAMTDFLSSTQPKVELLYQLLPTLPFSWMGQRKVMSRLG</sequence>
<reference evidence="4" key="1">
    <citation type="submission" date="2022-12" db="EMBL/GenBank/DDBJ databases">
        <title>Draft genome assemblies for two species of Escallonia (Escalloniales).</title>
        <authorList>
            <person name="Chanderbali A."/>
            <person name="Dervinis C."/>
            <person name="Anghel I."/>
            <person name="Soltis D."/>
            <person name="Soltis P."/>
            <person name="Zapata F."/>
        </authorList>
    </citation>
    <scope>NUCLEOTIDE SEQUENCE</scope>
    <source>
        <strain evidence="4">UCBG92.1500</strain>
        <tissue evidence="4">Leaf</tissue>
    </source>
</reference>
<dbReference type="Proteomes" id="UP001187471">
    <property type="component" value="Unassembled WGS sequence"/>
</dbReference>
<evidence type="ECO:0000256" key="2">
    <source>
        <dbReference type="ARBA" id="ARBA00022679"/>
    </source>
</evidence>
<keyword evidence="3" id="KW-0012">Acyltransferase</keyword>